<gene>
    <name evidence="1" type="ORF">LSAA_12638</name>
</gene>
<reference evidence="1" key="1">
    <citation type="submission" date="2021-02" db="EMBL/GenBank/DDBJ databases">
        <authorList>
            <person name="Bekaert M."/>
        </authorList>
    </citation>
    <scope>NUCLEOTIDE SEQUENCE</scope>
    <source>
        <strain evidence="1">IoA-00</strain>
    </source>
</reference>
<dbReference type="EMBL" id="HG994586">
    <property type="protein sequence ID" value="CAF2993336.1"/>
    <property type="molecule type" value="Genomic_DNA"/>
</dbReference>
<name>A0A7R8HCK1_LEPSM</name>
<organism evidence="1 2">
    <name type="scientific">Lepeophtheirus salmonis</name>
    <name type="common">Salmon louse</name>
    <name type="synonym">Caligus salmonis</name>
    <dbReference type="NCBI Taxonomy" id="72036"/>
    <lineage>
        <taxon>Eukaryota</taxon>
        <taxon>Metazoa</taxon>
        <taxon>Ecdysozoa</taxon>
        <taxon>Arthropoda</taxon>
        <taxon>Crustacea</taxon>
        <taxon>Multicrustacea</taxon>
        <taxon>Hexanauplia</taxon>
        <taxon>Copepoda</taxon>
        <taxon>Siphonostomatoida</taxon>
        <taxon>Caligidae</taxon>
        <taxon>Lepeophtheirus</taxon>
    </lineage>
</organism>
<dbReference type="Proteomes" id="UP000675881">
    <property type="component" value="Chromosome 7"/>
</dbReference>
<keyword evidence="2" id="KW-1185">Reference proteome</keyword>
<proteinExistence type="predicted"/>
<accession>A0A7R8HCK1</accession>
<evidence type="ECO:0000313" key="2">
    <source>
        <dbReference type="Proteomes" id="UP000675881"/>
    </source>
</evidence>
<dbReference type="AlphaFoldDB" id="A0A7R8HCK1"/>
<evidence type="ECO:0000313" key="1">
    <source>
        <dbReference type="EMBL" id="CAF2993336.1"/>
    </source>
</evidence>
<sequence length="100" mass="11648">MTMKLLEVDSYVKKCCNALFIIRLTHHRKIKREGLGKTEKGREEKTIRLAGGNTKLRESPIKRLSIDDANAKEAREMEDLNMIFCLWPDNLEELMKNNVD</sequence>
<protein>
    <submittedName>
        <fullName evidence="1">(salmon louse) hypothetical protein</fullName>
    </submittedName>
</protein>